<dbReference type="AlphaFoldDB" id="A0ABD2NFA4"/>
<name>A0ABD2NFA4_9CUCU</name>
<comment type="caution">
    <text evidence="1">The sequence shown here is derived from an EMBL/GenBank/DDBJ whole genome shotgun (WGS) entry which is preliminary data.</text>
</comment>
<protein>
    <submittedName>
        <fullName evidence="1">Uncharacterized protein</fullName>
    </submittedName>
</protein>
<keyword evidence="2" id="KW-1185">Reference proteome</keyword>
<evidence type="ECO:0000313" key="2">
    <source>
        <dbReference type="Proteomes" id="UP001516400"/>
    </source>
</evidence>
<evidence type="ECO:0000313" key="1">
    <source>
        <dbReference type="EMBL" id="KAL3277239.1"/>
    </source>
</evidence>
<reference evidence="1 2" key="1">
    <citation type="journal article" date="2021" name="BMC Biol.">
        <title>Horizontally acquired antibacterial genes associated with adaptive radiation of ladybird beetles.</title>
        <authorList>
            <person name="Li H.S."/>
            <person name="Tang X.F."/>
            <person name="Huang Y.H."/>
            <person name="Xu Z.Y."/>
            <person name="Chen M.L."/>
            <person name="Du X.Y."/>
            <person name="Qiu B.Y."/>
            <person name="Chen P.T."/>
            <person name="Zhang W."/>
            <person name="Slipinski A."/>
            <person name="Escalona H.E."/>
            <person name="Waterhouse R.M."/>
            <person name="Zwick A."/>
            <person name="Pang H."/>
        </authorList>
    </citation>
    <scope>NUCLEOTIDE SEQUENCE [LARGE SCALE GENOMIC DNA]</scope>
    <source>
        <strain evidence="1">SYSU2018</strain>
    </source>
</reference>
<accession>A0ABD2NFA4</accession>
<dbReference type="EMBL" id="JABFTP020000103">
    <property type="protein sequence ID" value="KAL3277239.1"/>
    <property type="molecule type" value="Genomic_DNA"/>
</dbReference>
<gene>
    <name evidence="1" type="ORF">HHI36_012590</name>
</gene>
<sequence length="97" mass="11409">MVKSEYKLEYPSIRIENLDEQIFTGGSGNTSDNISIFDVFYENKVSLKYSGKCLNMSEMNERFFAPITYKKWLNSPLTVCYFFDPPFTLVHNLERKE</sequence>
<dbReference type="Proteomes" id="UP001516400">
    <property type="component" value="Unassembled WGS sequence"/>
</dbReference>
<proteinExistence type="predicted"/>
<organism evidence="1 2">
    <name type="scientific">Cryptolaemus montrouzieri</name>
    <dbReference type="NCBI Taxonomy" id="559131"/>
    <lineage>
        <taxon>Eukaryota</taxon>
        <taxon>Metazoa</taxon>
        <taxon>Ecdysozoa</taxon>
        <taxon>Arthropoda</taxon>
        <taxon>Hexapoda</taxon>
        <taxon>Insecta</taxon>
        <taxon>Pterygota</taxon>
        <taxon>Neoptera</taxon>
        <taxon>Endopterygota</taxon>
        <taxon>Coleoptera</taxon>
        <taxon>Polyphaga</taxon>
        <taxon>Cucujiformia</taxon>
        <taxon>Coccinelloidea</taxon>
        <taxon>Coccinellidae</taxon>
        <taxon>Scymninae</taxon>
        <taxon>Scymnini</taxon>
        <taxon>Cryptolaemus</taxon>
    </lineage>
</organism>